<gene>
    <name evidence="3" type="ORF">MHEC_17220</name>
</gene>
<evidence type="ECO:0000313" key="4">
    <source>
        <dbReference type="Proteomes" id="UP000595446"/>
    </source>
</evidence>
<dbReference type="InterPro" id="IPR054469">
    <property type="entry name" value="Pred_hydrolase_N"/>
</dbReference>
<dbReference type="OrthoDB" id="5969911at2"/>
<evidence type="ECO:0000256" key="1">
    <source>
        <dbReference type="SAM" id="MobiDB-lite"/>
    </source>
</evidence>
<feature type="domain" description="Predicted hydrolase N-terminal" evidence="2">
    <location>
        <begin position="2"/>
        <end position="106"/>
    </location>
</feature>
<dbReference type="Proteomes" id="UP000595446">
    <property type="component" value="Chromosome"/>
</dbReference>
<name>A0A2G8BGR4_9MYCO</name>
<dbReference type="EMBL" id="AP024237">
    <property type="protein sequence ID" value="BCO35289.1"/>
    <property type="molecule type" value="Genomic_DNA"/>
</dbReference>
<organism evidence="3 4">
    <name type="scientific">Mycobacterium heckeshornense</name>
    <dbReference type="NCBI Taxonomy" id="110505"/>
    <lineage>
        <taxon>Bacteria</taxon>
        <taxon>Bacillati</taxon>
        <taxon>Actinomycetota</taxon>
        <taxon>Actinomycetes</taxon>
        <taxon>Mycobacteriales</taxon>
        <taxon>Mycobacteriaceae</taxon>
        <taxon>Mycobacterium</taxon>
    </lineage>
</organism>
<reference evidence="3 4" key="1">
    <citation type="submission" date="2020-12" db="EMBL/GenBank/DDBJ databases">
        <title>Complete genome sequence of Mycobacterium heckeshornense JCM 15655T, closely related to a pathogenic non-tuberculous mycobacterial species Mycobacterium xenopi.</title>
        <authorList>
            <person name="Yoshida M."/>
            <person name="Fukano H."/>
            <person name="Asakura T."/>
            <person name="Suzuki M."/>
            <person name="Hoshino Y."/>
        </authorList>
    </citation>
    <scope>NUCLEOTIDE SEQUENCE [LARGE SCALE GENOMIC DNA]</scope>
    <source>
        <strain evidence="3 4">JCM 15655</strain>
    </source>
</reference>
<keyword evidence="4" id="KW-1185">Reference proteome</keyword>
<accession>A0A2G8BGR4</accession>
<dbReference type="Pfam" id="PF22905">
    <property type="entry name" value="Hydro_N_hd"/>
    <property type="match status" value="1"/>
</dbReference>
<evidence type="ECO:0000313" key="3">
    <source>
        <dbReference type="EMBL" id="BCO35289.1"/>
    </source>
</evidence>
<feature type="region of interest" description="Disordered" evidence="1">
    <location>
        <begin position="104"/>
        <end position="153"/>
    </location>
</feature>
<evidence type="ECO:0000259" key="2">
    <source>
        <dbReference type="Pfam" id="PF22905"/>
    </source>
</evidence>
<feature type="region of interest" description="Disordered" evidence="1">
    <location>
        <begin position="219"/>
        <end position="268"/>
    </location>
</feature>
<feature type="compositionally biased region" description="Basic and acidic residues" evidence="1">
    <location>
        <begin position="125"/>
        <end position="141"/>
    </location>
</feature>
<feature type="compositionally biased region" description="Polar residues" evidence="1">
    <location>
        <begin position="223"/>
        <end position="239"/>
    </location>
</feature>
<proteinExistence type="predicted"/>
<sequence>MQAAQLPRIGADLENVAATLAETQRTCGVLIAGLERQLEDIDRQLGEAYALERSGQLSAHDLQVLDRHISDLEHLAIDDTRDTLIRIQSIRNGYSDYLQRSQTNLRTDGYDPAGIQALDAPESPAKPDDQNPPHDDRRDIQDALSKPLPEDPNQLHDLWMELTPEERDWLYRHDHLLGNHDGLPAVDRDRYNRLTLGEELAQAQAAATQAEALKAQHPDWAQGKTSPHPMSQVRSSKSGSIMKRGNAVTMRTEPAPRTSPTCRRLIKL</sequence>
<protein>
    <recommendedName>
        <fullName evidence="2">Predicted hydrolase N-terminal domain-containing protein</fullName>
    </recommendedName>
</protein>
<dbReference type="AlphaFoldDB" id="A0A2G8BGR4"/>